<dbReference type="InterPro" id="IPR007554">
    <property type="entry name" value="Glycerophosphate_synth"/>
</dbReference>
<evidence type="ECO:0000313" key="8">
    <source>
        <dbReference type="Proteomes" id="UP000657931"/>
    </source>
</evidence>
<dbReference type="Proteomes" id="UP000657931">
    <property type="component" value="Unassembled WGS sequence"/>
</dbReference>
<keyword evidence="3" id="KW-1003">Cell membrane</keyword>
<proteinExistence type="inferred from homology"/>
<dbReference type="PANTHER" id="PTHR37316">
    <property type="entry name" value="TEICHOIC ACID GLYCEROL-PHOSPHATE PRIMASE"/>
    <property type="match status" value="1"/>
</dbReference>
<gene>
    <name evidence="7" type="ORF">H9655_09135</name>
</gene>
<keyword evidence="4" id="KW-0808">Transferase</keyword>
<keyword evidence="6" id="KW-0472">Membrane</keyword>
<evidence type="ECO:0000256" key="4">
    <source>
        <dbReference type="ARBA" id="ARBA00022679"/>
    </source>
</evidence>
<comment type="subcellular location">
    <subcellularLocation>
        <location evidence="1">Cell membrane</location>
        <topology evidence="1">Peripheral membrane protein</topology>
    </subcellularLocation>
</comment>
<dbReference type="PANTHER" id="PTHR37316:SF1">
    <property type="entry name" value="TEICHOIC ACID GLYCEROL-PHOSPHATE PRIMASE"/>
    <property type="match status" value="1"/>
</dbReference>
<evidence type="ECO:0000256" key="1">
    <source>
        <dbReference type="ARBA" id="ARBA00004202"/>
    </source>
</evidence>
<dbReference type="SUPFAM" id="SSF53756">
    <property type="entry name" value="UDP-Glycosyltransferase/glycogen phosphorylase"/>
    <property type="match status" value="1"/>
</dbReference>
<dbReference type="InterPro" id="IPR051612">
    <property type="entry name" value="Teichoic_Acid_Biosynth"/>
</dbReference>
<dbReference type="InterPro" id="IPR043148">
    <property type="entry name" value="TagF_C"/>
</dbReference>
<dbReference type="EMBL" id="JACSQT010000003">
    <property type="protein sequence ID" value="MBD7937195.1"/>
    <property type="molecule type" value="Genomic_DNA"/>
</dbReference>
<name>A0ABR8QNU3_9BACI</name>
<reference evidence="7 8" key="1">
    <citation type="submission" date="2020-08" db="EMBL/GenBank/DDBJ databases">
        <title>A Genomic Blueprint of the Chicken Gut Microbiome.</title>
        <authorList>
            <person name="Gilroy R."/>
            <person name="Ravi A."/>
            <person name="Getino M."/>
            <person name="Pursley I."/>
            <person name="Horton D.L."/>
            <person name="Alikhan N.-F."/>
            <person name="Baker D."/>
            <person name="Gharbi K."/>
            <person name="Hall N."/>
            <person name="Watson M."/>
            <person name="Adriaenssens E.M."/>
            <person name="Foster-Nyarko E."/>
            <person name="Jarju S."/>
            <person name="Secka A."/>
            <person name="Antonio M."/>
            <person name="Oren A."/>
            <person name="Chaudhuri R."/>
            <person name="La Ragione R.M."/>
            <person name="Hildebrand F."/>
            <person name="Pallen M.J."/>
        </authorList>
    </citation>
    <scope>NUCLEOTIDE SEQUENCE [LARGE SCALE GENOMIC DNA]</scope>
    <source>
        <strain evidence="7 8">Sa5YUA1</strain>
    </source>
</reference>
<comment type="caution">
    <text evidence="7">The sequence shown here is derived from an EMBL/GenBank/DDBJ whole genome shotgun (WGS) entry which is preliminary data.</text>
</comment>
<evidence type="ECO:0000256" key="6">
    <source>
        <dbReference type="ARBA" id="ARBA00023136"/>
    </source>
</evidence>
<sequence>MIRELLIFFYLFTFRLLFQLFKLFPVQNKVVYVTSFLENNINIYNEQKRQDYTCRTIFLTRKDFINYLTQYKDAHTDILLFNLRSPFQFIKGIFHLATSKVIFVDNYFGFLSAIKFKKDVTCIQLWHANGAIKKFGLLDPGNNTRTPAAMNRFHKVYNQFHKIIVGSDKMQEIFKKAFGLDDSRFIKSGIPRTDIFYNQVLIEEKKEQLYRKFPHLRGKKILLYAPTYRNEDLENFELNLDLELMTTELATRGYILLLKLHPAIKQGVDIPKSCSHFVYDFSKMSNTNDLLFITDILITDYSSLPFEYSILEKPMIFYPYDFDKYKNERGFWEDYHQLVPGPVVSSTSKIISTIIESDFNIDEVKKFKQEWNQYSNGNSSKEIAKYIHSLINK</sequence>
<comment type="similarity">
    <text evidence="2">Belongs to the CDP-glycerol glycerophosphotransferase family.</text>
</comment>
<evidence type="ECO:0000313" key="7">
    <source>
        <dbReference type="EMBL" id="MBD7937195.1"/>
    </source>
</evidence>
<dbReference type="InterPro" id="IPR043149">
    <property type="entry name" value="TagF_N"/>
</dbReference>
<dbReference type="Gene3D" id="3.40.50.12580">
    <property type="match status" value="1"/>
</dbReference>
<organism evidence="7 8">
    <name type="scientific">Cytobacillus stercorigallinarum</name>
    <dbReference type="NCBI Taxonomy" id="2762240"/>
    <lineage>
        <taxon>Bacteria</taxon>
        <taxon>Bacillati</taxon>
        <taxon>Bacillota</taxon>
        <taxon>Bacilli</taxon>
        <taxon>Bacillales</taxon>
        <taxon>Bacillaceae</taxon>
        <taxon>Cytobacillus</taxon>
    </lineage>
</organism>
<evidence type="ECO:0000256" key="3">
    <source>
        <dbReference type="ARBA" id="ARBA00022475"/>
    </source>
</evidence>
<evidence type="ECO:0000256" key="2">
    <source>
        <dbReference type="ARBA" id="ARBA00010488"/>
    </source>
</evidence>
<evidence type="ECO:0000256" key="5">
    <source>
        <dbReference type="ARBA" id="ARBA00022944"/>
    </source>
</evidence>
<accession>A0ABR8QNU3</accession>
<keyword evidence="8" id="KW-1185">Reference proteome</keyword>
<dbReference type="Pfam" id="PF04464">
    <property type="entry name" value="Glyphos_transf"/>
    <property type="match status" value="1"/>
</dbReference>
<dbReference type="Gene3D" id="3.40.50.11820">
    <property type="match status" value="1"/>
</dbReference>
<protein>
    <submittedName>
        <fullName evidence="7">CDP-glycerol glycerophosphotransferase family protein</fullName>
    </submittedName>
</protein>
<keyword evidence="5" id="KW-0777">Teichoic acid biosynthesis</keyword>